<sequence>MWSIPILEIVMGFVALIVIAVSHWKYKWRTRSSIGKLPPGSMGFPLIGETIQFLLPSKSIDIPPFLKKRIKRYGPLFKTHLVGRPAVVSADPEFNRLILREEGKSVEMWYLDSFAKLVGHDATTDLEVKTNATGHAHKHIINVILKHFGPERLKDELLPQLQAMAEKALDAWSTQDFVEPKRDCAKMIFGMTSKLLFSYDAERPGENLVEDIDTIFQGLMSLPLNIPGTTFHKSLESQRKLIDVIEREITERMASPGIRKRDILGHLLEDMKTQTFVTRDWVTYTMVGLTIASIETISTGLVMIIKLLTENPQVAPELIKENEEALCNRRISGKEEITWEEYKSLAYTMQVINESLRLASIAPAIVRRTLKDIHWNGCIIPKDWTIMMVQTPLHLNPEVFVDPLTFDPSRWKQEDIEKVRGNYYVPFGGGGRPCSGSEFTKAWFAVFLQVLVTKYRWTKVKGGEVGRTPLLAFRGGFHVKVSKIQE</sequence>
<dbReference type="InterPro" id="IPR001128">
    <property type="entry name" value="Cyt_P450"/>
</dbReference>
<keyword evidence="5" id="KW-0472">Membrane</keyword>
<proteinExistence type="inferred from homology"/>
<dbReference type="AlphaFoldDB" id="A0A8B8QLR8"/>
<dbReference type="GO" id="GO:0016705">
    <property type="term" value="F:oxidoreductase activity, acting on paired donors, with incorporation or reduction of molecular oxygen"/>
    <property type="evidence" value="ECO:0007669"/>
    <property type="project" value="InterPro"/>
</dbReference>
<feature type="transmembrane region" description="Helical" evidence="5">
    <location>
        <begin position="281"/>
        <end position="305"/>
    </location>
</feature>
<name>A0A8B8QLR8_9MYRT</name>
<dbReference type="Pfam" id="PF00067">
    <property type="entry name" value="p450"/>
    <property type="match status" value="1"/>
</dbReference>
<evidence type="ECO:0000256" key="2">
    <source>
        <dbReference type="ARBA" id="ARBA00022723"/>
    </source>
</evidence>
<keyword evidence="5" id="KW-1133">Transmembrane helix</keyword>
<dbReference type="GO" id="GO:0016125">
    <property type="term" value="P:sterol metabolic process"/>
    <property type="evidence" value="ECO:0007669"/>
    <property type="project" value="TreeGrafter"/>
</dbReference>
<reference evidence="7" key="1">
    <citation type="submission" date="2025-08" db="UniProtKB">
        <authorList>
            <consortium name="RefSeq"/>
        </authorList>
    </citation>
    <scope>IDENTIFICATION</scope>
    <source>
        <tissue evidence="7">Leaf</tissue>
    </source>
</reference>
<keyword evidence="2 4" id="KW-0479">Metal-binding</keyword>
<gene>
    <name evidence="7" type="primary">LOC115753078</name>
</gene>
<dbReference type="InterPro" id="IPR036396">
    <property type="entry name" value="Cyt_P450_sf"/>
</dbReference>
<dbReference type="GO" id="GO:0005506">
    <property type="term" value="F:iron ion binding"/>
    <property type="evidence" value="ECO:0007669"/>
    <property type="project" value="InterPro"/>
</dbReference>
<evidence type="ECO:0000256" key="3">
    <source>
        <dbReference type="ARBA" id="ARBA00023004"/>
    </source>
</evidence>
<accession>A0A8B8QLR8</accession>
<dbReference type="GeneID" id="115753078"/>
<evidence type="ECO:0000313" key="6">
    <source>
        <dbReference type="Proteomes" id="UP000827889"/>
    </source>
</evidence>
<dbReference type="CDD" id="cd11043">
    <property type="entry name" value="CYP90-like"/>
    <property type="match status" value="1"/>
</dbReference>
<dbReference type="PRINTS" id="PR00465">
    <property type="entry name" value="EP450IV"/>
</dbReference>
<dbReference type="PANTHER" id="PTHR24286:SF90">
    <property type="entry name" value="CYTOCHROME P450"/>
    <property type="match status" value="1"/>
</dbReference>
<dbReference type="GO" id="GO:0010268">
    <property type="term" value="P:brassinosteroid homeostasis"/>
    <property type="evidence" value="ECO:0007669"/>
    <property type="project" value="TreeGrafter"/>
</dbReference>
<feature type="transmembrane region" description="Helical" evidence="5">
    <location>
        <begin position="6"/>
        <end position="26"/>
    </location>
</feature>
<evidence type="ECO:0000313" key="7">
    <source>
        <dbReference type="RefSeq" id="XP_030547433.1"/>
    </source>
</evidence>
<organism evidence="6 7">
    <name type="scientific">Rhodamnia argentea</name>
    <dbReference type="NCBI Taxonomy" id="178133"/>
    <lineage>
        <taxon>Eukaryota</taxon>
        <taxon>Viridiplantae</taxon>
        <taxon>Streptophyta</taxon>
        <taxon>Embryophyta</taxon>
        <taxon>Tracheophyta</taxon>
        <taxon>Spermatophyta</taxon>
        <taxon>Magnoliopsida</taxon>
        <taxon>eudicotyledons</taxon>
        <taxon>Gunneridae</taxon>
        <taxon>Pentapetalae</taxon>
        <taxon>rosids</taxon>
        <taxon>malvids</taxon>
        <taxon>Myrtales</taxon>
        <taxon>Myrtaceae</taxon>
        <taxon>Myrtoideae</taxon>
        <taxon>Myrteae</taxon>
        <taxon>Australasian group</taxon>
        <taxon>Rhodamnia</taxon>
    </lineage>
</organism>
<comment type="cofactor">
    <cofactor evidence="4">
        <name>heme</name>
        <dbReference type="ChEBI" id="CHEBI:30413"/>
    </cofactor>
</comment>
<evidence type="ECO:0000256" key="1">
    <source>
        <dbReference type="ARBA" id="ARBA00010617"/>
    </source>
</evidence>
<evidence type="ECO:0000256" key="5">
    <source>
        <dbReference type="SAM" id="Phobius"/>
    </source>
</evidence>
<dbReference type="GO" id="GO:0020037">
    <property type="term" value="F:heme binding"/>
    <property type="evidence" value="ECO:0007669"/>
    <property type="project" value="InterPro"/>
</dbReference>
<dbReference type="GO" id="GO:0004497">
    <property type="term" value="F:monooxygenase activity"/>
    <property type="evidence" value="ECO:0007669"/>
    <property type="project" value="InterPro"/>
</dbReference>
<feature type="binding site" description="axial binding residue" evidence="4">
    <location>
        <position position="434"/>
    </location>
    <ligand>
        <name>heme</name>
        <dbReference type="ChEBI" id="CHEBI:30413"/>
    </ligand>
    <ligandPart>
        <name>Fe</name>
        <dbReference type="ChEBI" id="CHEBI:18248"/>
    </ligandPart>
</feature>
<comment type="similarity">
    <text evidence="1">Belongs to the cytochrome P450 family.</text>
</comment>
<evidence type="ECO:0000256" key="4">
    <source>
        <dbReference type="PIRSR" id="PIRSR602403-1"/>
    </source>
</evidence>
<keyword evidence="5" id="KW-0812">Transmembrane</keyword>
<dbReference type="RefSeq" id="XP_030547433.1">
    <property type="nucleotide sequence ID" value="XM_030691573.1"/>
</dbReference>
<dbReference type="PANTHER" id="PTHR24286">
    <property type="entry name" value="CYTOCHROME P450 26"/>
    <property type="match status" value="1"/>
</dbReference>
<dbReference type="SUPFAM" id="SSF48264">
    <property type="entry name" value="Cytochrome P450"/>
    <property type="match status" value="1"/>
</dbReference>
<keyword evidence="3 4" id="KW-0408">Iron</keyword>
<keyword evidence="6" id="KW-1185">Reference proteome</keyword>
<protein>
    <submittedName>
        <fullName evidence="7">Cucurbitadienol 11-hydroxylase-like</fullName>
    </submittedName>
</protein>
<dbReference type="GO" id="GO:0016132">
    <property type="term" value="P:brassinosteroid biosynthetic process"/>
    <property type="evidence" value="ECO:0007669"/>
    <property type="project" value="TreeGrafter"/>
</dbReference>
<dbReference type="KEGG" id="rarg:115753078"/>
<dbReference type="Proteomes" id="UP000827889">
    <property type="component" value="Chromosome 5"/>
</dbReference>
<dbReference type="Gene3D" id="1.10.630.10">
    <property type="entry name" value="Cytochrome P450"/>
    <property type="match status" value="1"/>
</dbReference>
<dbReference type="InterPro" id="IPR002403">
    <property type="entry name" value="Cyt_P450_E_grp-IV"/>
</dbReference>
<dbReference type="OrthoDB" id="1372046at2759"/>
<keyword evidence="4" id="KW-0349">Heme</keyword>